<keyword evidence="2" id="KW-0812">Transmembrane</keyword>
<organism evidence="3 4">
    <name type="scientific">Meganyctiphanes norvegica</name>
    <name type="common">Northern krill</name>
    <name type="synonym">Thysanopoda norvegica</name>
    <dbReference type="NCBI Taxonomy" id="48144"/>
    <lineage>
        <taxon>Eukaryota</taxon>
        <taxon>Metazoa</taxon>
        <taxon>Ecdysozoa</taxon>
        <taxon>Arthropoda</taxon>
        <taxon>Crustacea</taxon>
        <taxon>Multicrustacea</taxon>
        <taxon>Malacostraca</taxon>
        <taxon>Eumalacostraca</taxon>
        <taxon>Eucarida</taxon>
        <taxon>Euphausiacea</taxon>
        <taxon>Euphausiidae</taxon>
        <taxon>Meganyctiphanes</taxon>
    </lineage>
</organism>
<comment type="caution">
    <text evidence="3">The sequence shown here is derived from an EMBL/GenBank/DDBJ whole genome shotgun (WGS) entry which is preliminary data.</text>
</comment>
<dbReference type="Proteomes" id="UP001497623">
    <property type="component" value="Unassembled WGS sequence"/>
</dbReference>
<keyword evidence="2" id="KW-1133">Transmembrane helix</keyword>
<evidence type="ECO:0000256" key="1">
    <source>
        <dbReference type="SAM" id="MobiDB-lite"/>
    </source>
</evidence>
<feature type="compositionally biased region" description="Basic and acidic residues" evidence="1">
    <location>
        <begin position="73"/>
        <end position="82"/>
    </location>
</feature>
<reference evidence="3 4" key="1">
    <citation type="submission" date="2024-05" db="EMBL/GenBank/DDBJ databases">
        <authorList>
            <person name="Wallberg A."/>
        </authorList>
    </citation>
    <scope>NUCLEOTIDE SEQUENCE [LARGE SCALE GENOMIC DNA]</scope>
</reference>
<name>A0AAV2Q2D0_MEGNR</name>
<keyword evidence="4" id="KW-1185">Reference proteome</keyword>
<evidence type="ECO:0000313" key="3">
    <source>
        <dbReference type="EMBL" id="CAL4067092.1"/>
    </source>
</evidence>
<accession>A0AAV2Q2D0</accession>
<dbReference type="EMBL" id="CAXKWB010002512">
    <property type="protein sequence ID" value="CAL4067092.1"/>
    <property type="molecule type" value="Genomic_DNA"/>
</dbReference>
<protein>
    <submittedName>
        <fullName evidence="3">Uncharacterized protein</fullName>
    </submittedName>
</protein>
<sequence>KSSLLEVRRLIRRTGSCSSSHSRDRPTINQIASTTNIHSTTNMRFLAVFLMVALVAGTQAWSLGSLWGAEEKLARKDRHIDEDSVEDLEEDIEDEDEEDELEDDEDDEEEDELEDDDEDEDEDDLEDDDDEDEDDEDLEDDDEDEDEDELDDEDEDEEEDDEE</sequence>
<feature type="compositionally biased region" description="Acidic residues" evidence="1">
    <location>
        <begin position="83"/>
        <end position="163"/>
    </location>
</feature>
<feature type="region of interest" description="Disordered" evidence="1">
    <location>
        <begin position="73"/>
        <end position="163"/>
    </location>
</feature>
<proteinExistence type="predicted"/>
<evidence type="ECO:0000313" key="4">
    <source>
        <dbReference type="Proteomes" id="UP001497623"/>
    </source>
</evidence>
<dbReference type="AlphaFoldDB" id="A0AAV2Q2D0"/>
<gene>
    <name evidence="3" type="ORF">MNOR_LOCUS6178</name>
</gene>
<feature type="transmembrane region" description="Helical" evidence="2">
    <location>
        <begin position="45"/>
        <end position="69"/>
    </location>
</feature>
<keyword evidence="2" id="KW-0472">Membrane</keyword>
<feature type="non-terminal residue" evidence="3">
    <location>
        <position position="1"/>
    </location>
</feature>
<evidence type="ECO:0000256" key="2">
    <source>
        <dbReference type="SAM" id="Phobius"/>
    </source>
</evidence>